<dbReference type="Proteomes" id="UP000634206">
    <property type="component" value="Unassembled WGS sequence"/>
</dbReference>
<proteinExistence type="predicted"/>
<dbReference type="EMBL" id="JAENIG010000006">
    <property type="protein sequence ID" value="MBK1855261.1"/>
    <property type="molecule type" value="Genomic_DNA"/>
</dbReference>
<sequence length="260" mass="29040">MSADLILSALRSSPVLVGDCPEAAVFDRSGLALPDEAGAISLDQKLGHIYEDGLAALLEKSECYDLLEKSLQIQSDKHRTLGELDFLLRDRTSGAIIHLELAVKFYLAVESADGHQLPGPDARDNYDKKLKRLRSHQLTLVQQFREHLPVAYRDQPITTRQLVIGCLFDHISAAQPAQAAYLSPNARRGKWLHQHELIQHFPAQSPRIIPKHLWPVEVNKLPSSSLEPLDTTELLDRCVMVHLESEPMPLFIAPDAYPGV</sequence>
<comment type="caution">
    <text evidence="1">The sequence shown here is derived from an EMBL/GenBank/DDBJ whole genome shotgun (WGS) entry which is preliminary data.</text>
</comment>
<organism evidence="1 2">
    <name type="scientific">Oceaniferula flava</name>
    <dbReference type="NCBI Taxonomy" id="2800421"/>
    <lineage>
        <taxon>Bacteria</taxon>
        <taxon>Pseudomonadati</taxon>
        <taxon>Verrucomicrobiota</taxon>
        <taxon>Verrucomicrobiia</taxon>
        <taxon>Verrucomicrobiales</taxon>
        <taxon>Verrucomicrobiaceae</taxon>
        <taxon>Oceaniferula</taxon>
    </lineage>
</organism>
<dbReference type="InterPro" id="IPR015003">
    <property type="entry name" value="DUF1853"/>
</dbReference>
<dbReference type="Pfam" id="PF08907">
    <property type="entry name" value="DUF1853"/>
    <property type="match status" value="1"/>
</dbReference>
<protein>
    <submittedName>
        <fullName evidence="1">DUF1853 family protein</fullName>
    </submittedName>
</protein>
<dbReference type="RefSeq" id="WP_309489874.1">
    <property type="nucleotide sequence ID" value="NZ_JAENIG010000006.1"/>
</dbReference>
<reference evidence="1" key="1">
    <citation type="submission" date="2021-01" db="EMBL/GenBank/DDBJ databases">
        <title>Modified the classification status of verrucomicrobia.</title>
        <authorList>
            <person name="Feng X."/>
        </authorList>
    </citation>
    <scope>NUCLEOTIDE SEQUENCE</scope>
    <source>
        <strain evidence="1">5K15</strain>
    </source>
</reference>
<evidence type="ECO:0000313" key="1">
    <source>
        <dbReference type="EMBL" id="MBK1855261.1"/>
    </source>
</evidence>
<name>A0AAE2SF92_9BACT</name>
<gene>
    <name evidence="1" type="ORF">JIN83_09850</name>
</gene>
<keyword evidence="2" id="KW-1185">Reference proteome</keyword>
<evidence type="ECO:0000313" key="2">
    <source>
        <dbReference type="Proteomes" id="UP000634206"/>
    </source>
</evidence>
<accession>A0AAE2SF92</accession>
<dbReference type="AlphaFoldDB" id="A0AAE2SF92"/>